<keyword evidence="3" id="KW-1185">Reference proteome</keyword>
<evidence type="ECO:0000259" key="1">
    <source>
        <dbReference type="Pfam" id="PF12638"/>
    </source>
</evidence>
<proteinExistence type="predicted"/>
<dbReference type="Pfam" id="PF12638">
    <property type="entry name" value="Staygreen"/>
    <property type="match status" value="1"/>
</dbReference>
<name>A0A8E2I670_9BACI</name>
<dbReference type="Proteomes" id="UP000189761">
    <property type="component" value="Unassembled WGS sequence"/>
</dbReference>
<dbReference type="InterPro" id="IPR024438">
    <property type="entry name" value="Staygreen"/>
</dbReference>
<reference evidence="2 3" key="1">
    <citation type="submission" date="2017-01" db="EMBL/GenBank/DDBJ databases">
        <title>Draft genome sequence of Bacillus oleronius.</title>
        <authorList>
            <person name="Allam M."/>
        </authorList>
    </citation>
    <scope>NUCLEOTIDE SEQUENCE [LARGE SCALE GENOMIC DNA]</scope>
    <source>
        <strain evidence="2 3">DSM 9356</strain>
    </source>
</reference>
<comment type="caution">
    <text evidence="2">The sequence shown here is derived from an EMBL/GenBank/DDBJ whole genome shotgun (WGS) entry which is preliminary data.</text>
</comment>
<accession>A0A8E2I670</accession>
<dbReference type="AlphaFoldDB" id="A0A8E2I670"/>
<sequence length="156" mass="18028">MIDRFDNLSVNILPLATKLTPLQGRRYTLSHSEATGEWLVSIGLKGSKQITSFDLQNVIQAEWTTKMGEYVLLGKINIDSEANDKKLAQIRYMIYQKELPFLIKMIINSDRPFFNYYPLLLDAPIHIEFQSTSSQLYQTLFMGTPRKYLIEESVNT</sequence>
<feature type="domain" description="Staygreen protein" evidence="1">
    <location>
        <begin position="6"/>
        <end position="148"/>
    </location>
</feature>
<dbReference type="RefSeq" id="WP_058003646.1">
    <property type="nucleotide sequence ID" value="NZ_CP065424.1"/>
</dbReference>
<evidence type="ECO:0000313" key="2">
    <source>
        <dbReference type="EMBL" id="OOP63586.1"/>
    </source>
</evidence>
<protein>
    <recommendedName>
        <fullName evidence="1">Staygreen protein domain-containing protein</fullName>
    </recommendedName>
</protein>
<gene>
    <name evidence="2" type="ORF">BWZ43_25435</name>
</gene>
<organism evidence="2 3">
    <name type="scientific">Heyndrickxia oleronia</name>
    <dbReference type="NCBI Taxonomy" id="38875"/>
    <lineage>
        <taxon>Bacteria</taxon>
        <taxon>Bacillati</taxon>
        <taxon>Bacillota</taxon>
        <taxon>Bacilli</taxon>
        <taxon>Bacillales</taxon>
        <taxon>Bacillaceae</taxon>
        <taxon>Heyndrickxia</taxon>
    </lineage>
</organism>
<evidence type="ECO:0000313" key="3">
    <source>
        <dbReference type="Proteomes" id="UP000189761"/>
    </source>
</evidence>
<dbReference type="EMBL" id="MTLA01000536">
    <property type="protein sequence ID" value="OOP63586.1"/>
    <property type="molecule type" value="Genomic_DNA"/>
</dbReference>